<gene>
    <name evidence="2" type="ORF">HMPREF9233_01336</name>
</gene>
<sequence>MDDSKSAGFVREFRVRCFLQRYDLSFTESTKGCAHLGIETDPTKSDYNHILGRLKSARLKRAPPASLWKEGRRRSARLTREEPRARSAWRVALETSYSATAAALRSRTPQKRRKKAGPGYKHPGSAL</sequence>
<protein>
    <submittedName>
        <fullName evidence="2">Uncharacterized protein</fullName>
    </submittedName>
</protein>
<name>K9EVB1_9ACTO</name>
<keyword evidence="3" id="KW-1185">Reference proteome</keyword>
<dbReference type="AlphaFoldDB" id="K9EVB1"/>
<dbReference type="Proteomes" id="UP000009888">
    <property type="component" value="Unassembled WGS sequence"/>
</dbReference>
<dbReference type="HOGENOM" id="CLU_1965834_0_0_11"/>
<organism evidence="2 3">
    <name type="scientific">Actinobaculum massiliense ACS-171-V-Col2</name>
    <dbReference type="NCBI Taxonomy" id="883066"/>
    <lineage>
        <taxon>Bacteria</taxon>
        <taxon>Bacillati</taxon>
        <taxon>Actinomycetota</taxon>
        <taxon>Actinomycetes</taxon>
        <taxon>Actinomycetales</taxon>
        <taxon>Actinomycetaceae</taxon>
        <taxon>Actinobaculum</taxon>
    </lineage>
</organism>
<evidence type="ECO:0000313" key="2">
    <source>
        <dbReference type="EMBL" id="EKU94882.1"/>
    </source>
</evidence>
<feature type="region of interest" description="Disordered" evidence="1">
    <location>
        <begin position="100"/>
        <end position="127"/>
    </location>
</feature>
<accession>K9EVB1</accession>
<reference evidence="2 3" key="1">
    <citation type="submission" date="2012-09" db="EMBL/GenBank/DDBJ databases">
        <title>The Genome Sequence of Actinobaculum massiliae ACS-171-V-COL2.</title>
        <authorList>
            <consortium name="The Broad Institute Genome Sequencing Platform"/>
            <person name="Earl A."/>
            <person name="Ward D."/>
            <person name="Feldgarden M."/>
            <person name="Gevers D."/>
            <person name="Saerens B."/>
            <person name="Vaneechoutte M."/>
            <person name="Walker B."/>
            <person name="Young S.K."/>
            <person name="Zeng Q."/>
            <person name="Gargeya S."/>
            <person name="Fitzgerald M."/>
            <person name="Haas B."/>
            <person name="Abouelleil A."/>
            <person name="Alvarado L."/>
            <person name="Arachchi H.M."/>
            <person name="Berlin A."/>
            <person name="Chapman S.B."/>
            <person name="Goldberg J."/>
            <person name="Griggs A."/>
            <person name="Gujja S."/>
            <person name="Hansen M."/>
            <person name="Howarth C."/>
            <person name="Imamovic A."/>
            <person name="Larimer J."/>
            <person name="McCowen C."/>
            <person name="Montmayeur A."/>
            <person name="Murphy C."/>
            <person name="Neiman D."/>
            <person name="Pearson M."/>
            <person name="Priest M."/>
            <person name="Roberts A."/>
            <person name="Saif S."/>
            <person name="Shea T."/>
            <person name="Sisk P."/>
            <person name="Sykes S."/>
            <person name="Wortman J."/>
            <person name="Nusbaum C."/>
            <person name="Birren B."/>
        </authorList>
    </citation>
    <scope>NUCLEOTIDE SEQUENCE [LARGE SCALE GENOMIC DNA]</scope>
    <source>
        <strain evidence="3">ACS-171-V-Col2</strain>
    </source>
</reference>
<evidence type="ECO:0000256" key="1">
    <source>
        <dbReference type="SAM" id="MobiDB-lite"/>
    </source>
</evidence>
<proteinExistence type="predicted"/>
<evidence type="ECO:0000313" key="3">
    <source>
        <dbReference type="Proteomes" id="UP000009888"/>
    </source>
</evidence>
<comment type="caution">
    <text evidence="2">The sequence shown here is derived from an EMBL/GenBank/DDBJ whole genome shotgun (WGS) entry which is preliminary data.</text>
</comment>
<dbReference type="EMBL" id="AGWL01000007">
    <property type="protein sequence ID" value="EKU94882.1"/>
    <property type="molecule type" value="Genomic_DNA"/>
</dbReference>